<evidence type="ECO:0000313" key="1">
    <source>
        <dbReference type="EMBL" id="MBW4754765.1"/>
    </source>
</evidence>
<keyword evidence="2" id="KW-1185">Reference proteome</keyword>
<dbReference type="EMBL" id="JAHXCP010000009">
    <property type="protein sequence ID" value="MBW4754765.1"/>
    <property type="molecule type" value="Genomic_DNA"/>
</dbReference>
<reference evidence="1 2" key="1">
    <citation type="submission" date="2021-07" db="EMBL/GenBank/DDBJ databases">
        <title>Genomic diversity and antimicrobial resistance of Prevotella spp. isolated from chronic lung disease airways.</title>
        <authorList>
            <person name="Webb K.A."/>
            <person name="Olagoke O.S."/>
            <person name="Baird T."/>
            <person name="Neill J."/>
            <person name="Pham A."/>
            <person name="Wells T.J."/>
            <person name="Ramsay K.A."/>
            <person name="Bell S.C."/>
            <person name="Sarovich D.S."/>
            <person name="Price E.P."/>
        </authorList>
    </citation>
    <scope>NUCLEOTIDE SEQUENCE [LARGE SCALE GENOMIC DNA]</scope>
    <source>
        <strain evidence="1 2">SCHI0027.S.6</strain>
    </source>
</reference>
<name>A0ABS6Y5J1_9BACT</name>
<dbReference type="RefSeq" id="WP_219433376.1">
    <property type="nucleotide sequence ID" value="NZ_JAHXCP010000009.1"/>
</dbReference>
<evidence type="ECO:0000313" key="2">
    <source>
        <dbReference type="Proteomes" id="UP000812077"/>
    </source>
</evidence>
<protein>
    <submittedName>
        <fullName evidence="1">Uncharacterized protein</fullName>
    </submittedName>
</protein>
<proteinExistence type="predicted"/>
<organism evidence="1 2">
    <name type="scientific">Prevotella melaninogenica</name>
    <dbReference type="NCBI Taxonomy" id="28132"/>
    <lineage>
        <taxon>Bacteria</taxon>
        <taxon>Pseudomonadati</taxon>
        <taxon>Bacteroidota</taxon>
        <taxon>Bacteroidia</taxon>
        <taxon>Bacteroidales</taxon>
        <taxon>Prevotellaceae</taxon>
        <taxon>Prevotella</taxon>
    </lineage>
</organism>
<sequence>MKRNLKIAALAAIAAANPEGFTVNAKTLTPVTSGYAVAVRATQNSFGPEGLAAVVDYAKTDKEVTAFGGWLDSETGLYYYDAVVITDNFERAKAIAEREGQIAFFSLDEMKEYRTK</sequence>
<comment type="caution">
    <text evidence="1">The sequence shown here is derived from an EMBL/GenBank/DDBJ whole genome shotgun (WGS) entry which is preliminary data.</text>
</comment>
<gene>
    <name evidence="1" type="ORF">KZO77_06875</name>
</gene>
<accession>A0ABS6Y5J1</accession>
<dbReference type="Proteomes" id="UP000812077">
    <property type="component" value="Unassembled WGS sequence"/>
</dbReference>